<feature type="region of interest" description="Disordered" evidence="9">
    <location>
        <begin position="260"/>
        <end position="292"/>
    </location>
</feature>
<feature type="compositionally biased region" description="Low complexity" evidence="9">
    <location>
        <begin position="260"/>
        <end position="274"/>
    </location>
</feature>
<dbReference type="Pfam" id="PF07690">
    <property type="entry name" value="MFS_1"/>
    <property type="match status" value="1"/>
</dbReference>
<feature type="transmembrane region" description="Helical" evidence="10">
    <location>
        <begin position="440"/>
        <end position="469"/>
    </location>
</feature>
<dbReference type="Gene3D" id="1.20.1250.20">
    <property type="entry name" value="MFS general substrate transporter like domains"/>
    <property type="match status" value="2"/>
</dbReference>
<evidence type="ECO:0000256" key="3">
    <source>
        <dbReference type="ARBA" id="ARBA00022448"/>
    </source>
</evidence>
<dbReference type="InterPro" id="IPR036259">
    <property type="entry name" value="MFS_trans_sf"/>
</dbReference>
<reference evidence="11 12" key="1">
    <citation type="submission" date="2024-03" db="EMBL/GenBank/DDBJ databases">
        <title>Genome-scale model development and genomic sequencing of the oleaginous clade Lipomyces.</title>
        <authorList>
            <consortium name="Lawrence Berkeley National Laboratory"/>
            <person name="Czajka J.J."/>
            <person name="Han Y."/>
            <person name="Kim J."/>
            <person name="Mondo S.J."/>
            <person name="Hofstad B.A."/>
            <person name="Robles A."/>
            <person name="Haridas S."/>
            <person name="Riley R."/>
            <person name="LaButti K."/>
            <person name="Pangilinan J."/>
            <person name="Andreopoulos W."/>
            <person name="Lipzen A."/>
            <person name="Yan J."/>
            <person name="Wang M."/>
            <person name="Ng V."/>
            <person name="Grigoriev I.V."/>
            <person name="Spatafora J.W."/>
            <person name="Magnuson J.K."/>
            <person name="Baker S.E."/>
            <person name="Pomraning K.R."/>
        </authorList>
    </citation>
    <scope>NUCLEOTIDE SEQUENCE [LARGE SCALE GENOMIC DNA]</scope>
    <source>
        <strain evidence="11 12">Phaff 52-87</strain>
    </source>
</reference>
<feature type="transmembrane region" description="Helical" evidence="10">
    <location>
        <begin position="67"/>
        <end position="90"/>
    </location>
</feature>
<keyword evidence="5 10" id="KW-0812">Transmembrane</keyword>
<dbReference type="EMBL" id="JBBJBU010000004">
    <property type="protein sequence ID" value="KAK7205963.1"/>
    <property type="molecule type" value="Genomic_DNA"/>
</dbReference>
<dbReference type="GeneID" id="90037977"/>
<dbReference type="Proteomes" id="UP001498771">
    <property type="component" value="Unassembled WGS sequence"/>
</dbReference>
<evidence type="ECO:0000313" key="12">
    <source>
        <dbReference type="Proteomes" id="UP001498771"/>
    </source>
</evidence>
<evidence type="ECO:0000256" key="8">
    <source>
        <dbReference type="ARBA" id="ARBA00039330"/>
    </source>
</evidence>
<dbReference type="PANTHER" id="PTHR21576:SF45">
    <property type="entry name" value="TRANSPORTER MCH1-RELATED"/>
    <property type="match status" value="1"/>
</dbReference>
<comment type="caution">
    <text evidence="11">The sequence shown here is derived from an EMBL/GenBank/DDBJ whole genome shotgun (WGS) entry which is preliminary data.</text>
</comment>
<evidence type="ECO:0000256" key="1">
    <source>
        <dbReference type="ARBA" id="ARBA00004128"/>
    </source>
</evidence>
<evidence type="ECO:0000256" key="10">
    <source>
        <dbReference type="SAM" id="Phobius"/>
    </source>
</evidence>
<keyword evidence="6 10" id="KW-1133">Transmembrane helix</keyword>
<keyword evidence="7 10" id="KW-0472">Membrane</keyword>
<evidence type="ECO:0000256" key="7">
    <source>
        <dbReference type="ARBA" id="ARBA00023136"/>
    </source>
</evidence>
<sequence length="548" mass="59334">MPRRAEPLLRPEEDPLAAAAEADAAVADFLEPPPAAKALPQPSEPVANRDIDDSALKPDRATRYRQILTFASALLCCICGGSIMLFSLYAPQFQTHLGYTQVQVNVLSILGEVGMYLTTPIVGITADIYGSGFLAVLAAIFFAFAYGLAAWAYASLLPYPVMMVSFLFIGGGTACIYFGSITACAKTFSSNRGLALGLPITAYGLSSLWQSQIVAHFFTDKTTGEVYVPQLFIFFALFLASVGLVAAFGYRNGCKLDSPVPLSSGSRKSSVSFRKTTDEETPLLDERDSMDSDVISMHPTSQREIDDDSSSTMSDDIDMIPEAHVLTRKQMVVEFVQDITAWGLALGLFATTGPGEMFLNNMGSIIRSLSTPGPSASTNVAIISFFSSAMRIVAGVASDQIATRGPKYSRMWVLLFFTVVLAFGHWFVALGGLEVNNGEYFWLVSATLGAGYGAVFTLAPTLVSLVWGAERFGTNWGVLFVFPAVGSIIYELIYAGIYDHNTVDSKLCFGLQCYQTTFFITGISVLLALVAFTSVWLLGWRRRSSVFI</sequence>
<accession>A0ABR1F9X9</accession>
<proteinExistence type="inferred from homology"/>
<dbReference type="InterPro" id="IPR011701">
    <property type="entry name" value="MFS"/>
</dbReference>
<feature type="transmembrane region" description="Helical" evidence="10">
    <location>
        <begin position="159"/>
        <end position="181"/>
    </location>
</feature>
<evidence type="ECO:0000256" key="2">
    <source>
        <dbReference type="ARBA" id="ARBA00008335"/>
    </source>
</evidence>
<dbReference type="PANTHER" id="PTHR21576">
    <property type="entry name" value="UNCHARACTERIZED NODULIN-LIKE PROTEIN"/>
    <property type="match status" value="1"/>
</dbReference>
<feature type="transmembrane region" description="Helical" evidence="10">
    <location>
        <begin position="517"/>
        <end position="538"/>
    </location>
</feature>
<feature type="transmembrane region" description="Helical" evidence="10">
    <location>
        <begin position="409"/>
        <end position="428"/>
    </location>
</feature>
<feature type="region of interest" description="Disordered" evidence="9">
    <location>
        <begin position="33"/>
        <end position="52"/>
    </location>
</feature>
<feature type="transmembrane region" description="Helical" evidence="10">
    <location>
        <begin position="193"/>
        <end position="211"/>
    </location>
</feature>
<evidence type="ECO:0000256" key="4">
    <source>
        <dbReference type="ARBA" id="ARBA00022554"/>
    </source>
</evidence>
<feature type="transmembrane region" description="Helical" evidence="10">
    <location>
        <begin position="231"/>
        <end position="250"/>
    </location>
</feature>
<evidence type="ECO:0000256" key="5">
    <source>
        <dbReference type="ARBA" id="ARBA00022692"/>
    </source>
</evidence>
<comment type="similarity">
    <text evidence="2">Belongs to the major facilitator superfamily.</text>
</comment>
<dbReference type="SUPFAM" id="SSF103473">
    <property type="entry name" value="MFS general substrate transporter"/>
    <property type="match status" value="1"/>
</dbReference>
<feature type="transmembrane region" description="Helical" evidence="10">
    <location>
        <begin position="102"/>
        <end position="126"/>
    </location>
</feature>
<keyword evidence="12" id="KW-1185">Reference proteome</keyword>
<evidence type="ECO:0000313" key="11">
    <source>
        <dbReference type="EMBL" id="KAK7205963.1"/>
    </source>
</evidence>
<evidence type="ECO:0000256" key="6">
    <source>
        <dbReference type="ARBA" id="ARBA00022989"/>
    </source>
</evidence>
<evidence type="ECO:0000256" key="9">
    <source>
        <dbReference type="SAM" id="MobiDB-lite"/>
    </source>
</evidence>
<comment type="subcellular location">
    <subcellularLocation>
        <location evidence="1">Vacuole membrane</location>
        <topology evidence="1">Multi-pass membrane protein</topology>
    </subcellularLocation>
</comment>
<feature type="transmembrane region" description="Helical" evidence="10">
    <location>
        <begin position="133"/>
        <end position="153"/>
    </location>
</feature>
<organism evidence="11 12">
    <name type="scientific">Myxozyma melibiosi</name>
    <dbReference type="NCBI Taxonomy" id="54550"/>
    <lineage>
        <taxon>Eukaryota</taxon>
        <taxon>Fungi</taxon>
        <taxon>Dikarya</taxon>
        <taxon>Ascomycota</taxon>
        <taxon>Saccharomycotina</taxon>
        <taxon>Lipomycetes</taxon>
        <taxon>Lipomycetales</taxon>
        <taxon>Lipomycetaceae</taxon>
        <taxon>Myxozyma</taxon>
    </lineage>
</organism>
<gene>
    <name evidence="11" type="ORF">BZA70DRAFT_277532</name>
</gene>
<feature type="transmembrane region" description="Helical" evidence="10">
    <location>
        <begin position="476"/>
        <end position="497"/>
    </location>
</feature>
<keyword evidence="4" id="KW-0926">Vacuole</keyword>
<keyword evidence="3" id="KW-0813">Transport</keyword>
<dbReference type="RefSeq" id="XP_064768996.1">
    <property type="nucleotide sequence ID" value="XM_064912465.1"/>
</dbReference>
<name>A0ABR1F9X9_9ASCO</name>
<protein>
    <recommendedName>
        <fullName evidence="8">Probable transporter MCH1</fullName>
    </recommendedName>
</protein>